<dbReference type="InterPro" id="IPR036388">
    <property type="entry name" value="WH-like_DNA-bd_sf"/>
</dbReference>
<dbReference type="InterPro" id="IPR036390">
    <property type="entry name" value="WH_DNA-bd_sf"/>
</dbReference>
<dbReference type="InterPro" id="IPR000232">
    <property type="entry name" value="HSF_DNA-bd"/>
</dbReference>
<evidence type="ECO:0000256" key="5">
    <source>
        <dbReference type="RuleBase" id="RU004020"/>
    </source>
</evidence>
<evidence type="ECO:0000259" key="6">
    <source>
        <dbReference type="SMART" id="SM00415"/>
    </source>
</evidence>
<evidence type="ECO:0000256" key="2">
    <source>
        <dbReference type="ARBA" id="ARBA00006403"/>
    </source>
</evidence>
<proteinExistence type="inferred from homology"/>
<dbReference type="GO" id="GO:0043565">
    <property type="term" value="F:sequence-specific DNA binding"/>
    <property type="evidence" value="ECO:0007669"/>
    <property type="project" value="InterPro"/>
</dbReference>
<evidence type="ECO:0000256" key="3">
    <source>
        <dbReference type="ARBA" id="ARBA00023125"/>
    </source>
</evidence>
<dbReference type="Proteomes" id="UP000274922">
    <property type="component" value="Unassembled WGS sequence"/>
</dbReference>
<dbReference type="PRINTS" id="PR00056">
    <property type="entry name" value="HSFDOMAIN"/>
</dbReference>
<dbReference type="EMBL" id="ML014112">
    <property type="protein sequence ID" value="RKP04249.1"/>
    <property type="molecule type" value="Genomic_DNA"/>
</dbReference>
<dbReference type="SUPFAM" id="SSF46785">
    <property type="entry name" value="Winged helix' DNA-binding domain"/>
    <property type="match status" value="1"/>
</dbReference>
<evidence type="ECO:0000313" key="7">
    <source>
        <dbReference type="EMBL" id="RKP04249.1"/>
    </source>
</evidence>
<protein>
    <recommendedName>
        <fullName evidence="6">HSF-type DNA-binding domain-containing protein</fullName>
    </recommendedName>
</protein>
<feature type="non-terminal residue" evidence="7">
    <location>
        <position position="51"/>
    </location>
</feature>
<dbReference type="GO" id="GO:0005634">
    <property type="term" value="C:nucleus"/>
    <property type="evidence" value="ECO:0007669"/>
    <property type="project" value="UniProtKB-SubCell"/>
</dbReference>
<dbReference type="AlphaFoldDB" id="A0A4V1IVJ2"/>
<evidence type="ECO:0000313" key="8">
    <source>
        <dbReference type="Proteomes" id="UP000274922"/>
    </source>
</evidence>
<dbReference type="Pfam" id="PF00447">
    <property type="entry name" value="HSF_DNA-bind"/>
    <property type="match status" value="1"/>
</dbReference>
<sequence>MLEDDAVQDLIHWDLSGELFVVKRPTDFSKTVLPRYFKHNNFASFVRQLNM</sequence>
<dbReference type="PANTHER" id="PTHR10015:SF427">
    <property type="entry name" value="HEAT SHOCK FACTOR PROTEIN"/>
    <property type="match status" value="1"/>
</dbReference>
<dbReference type="GO" id="GO:0003700">
    <property type="term" value="F:DNA-binding transcription factor activity"/>
    <property type="evidence" value="ECO:0007669"/>
    <property type="project" value="InterPro"/>
</dbReference>
<gene>
    <name evidence="7" type="ORF">CXG81DRAFT_2908</name>
</gene>
<evidence type="ECO:0000256" key="4">
    <source>
        <dbReference type="ARBA" id="ARBA00023242"/>
    </source>
</evidence>
<accession>A0A4V1IVJ2</accession>
<name>A0A4V1IVJ2_9FUNG</name>
<feature type="domain" description="HSF-type DNA-binding" evidence="6">
    <location>
        <begin position="1"/>
        <end position="51"/>
    </location>
</feature>
<dbReference type="STRING" id="1555241.A0A4V1IVJ2"/>
<keyword evidence="8" id="KW-1185">Reference proteome</keyword>
<reference evidence="8" key="1">
    <citation type="journal article" date="2018" name="Nat. Microbiol.">
        <title>Leveraging single-cell genomics to expand the fungal tree of life.</title>
        <authorList>
            <person name="Ahrendt S.R."/>
            <person name="Quandt C.A."/>
            <person name="Ciobanu D."/>
            <person name="Clum A."/>
            <person name="Salamov A."/>
            <person name="Andreopoulos B."/>
            <person name="Cheng J.F."/>
            <person name="Woyke T."/>
            <person name="Pelin A."/>
            <person name="Henrissat B."/>
            <person name="Reynolds N.K."/>
            <person name="Benny G.L."/>
            <person name="Smith M.E."/>
            <person name="James T.Y."/>
            <person name="Grigoriev I.V."/>
        </authorList>
    </citation>
    <scope>NUCLEOTIDE SEQUENCE [LARGE SCALE GENOMIC DNA]</scope>
    <source>
        <strain evidence="8">ATCC 52028</strain>
    </source>
</reference>
<comment type="subcellular location">
    <subcellularLocation>
        <location evidence="1">Nucleus</location>
    </subcellularLocation>
</comment>
<dbReference type="PANTHER" id="PTHR10015">
    <property type="entry name" value="HEAT SHOCK TRANSCRIPTION FACTOR"/>
    <property type="match status" value="1"/>
</dbReference>
<keyword evidence="3" id="KW-0238">DNA-binding</keyword>
<keyword evidence="4" id="KW-0539">Nucleus</keyword>
<dbReference type="Gene3D" id="1.10.10.10">
    <property type="entry name" value="Winged helix-like DNA-binding domain superfamily/Winged helix DNA-binding domain"/>
    <property type="match status" value="1"/>
</dbReference>
<comment type="similarity">
    <text evidence="2 5">Belongs to the HSF family.</text>
</comment>
<organism evidence="7 8">
    <name type="scientific">Caulochytrium protostelioides</name>
    <dbReference type="NCBI Taxonomy" id="1555241"/>
    <lineage>
        <taxon>Eukaryota</taxon>
        <taxon>Fungi</taxon>
        <taxon>Fungi incertae sedis</taxon>
        <taxon>Chytridiomycota</taxon>
        <taxon>Chytridiomycota incertae sedis</taxon>
        <taxon>Chytridiomycetes</taxon>
        <taxon>Caulochytriales</taxon>
        <taxon>Caulochytriaceae</taxon>
        <taxon>Caulochytrium</taxon>
    </lineage>
</organism>
<dbReference type="SMART" id="SM00415">
    <property type="entry name" value="HSF"/>
    <property type="match status" value="1"/>
</dbReference>
<evidence type="ECO:0000256" key="1">
    <source>
        <dbReference type="ARBA" id="ARBA00004123"/>
    </source>
</evidence>
<dbReference type="OrthoDB" id="60033at2759"/>